<dbReference type="Gene3D" id="3.30.70.330">
    <property type="match status" value="1"/>
</dbReference>
<comment type="function">
    <text evidence="5">RNA-binding component of the eukaryotic translation initiation factor 3 (eIF-3) complex, which is involved in protein synthesis of a specialized repertoire of mRNAs and, together with other initiation factors, stimulates binding of mRNA and methionyl-tRNAi to the 40S ribosome. The eIF-3 complex specifically targets and initiates translation of a subset of mRNAs involved in cell proliferation. This subunit can bind 18S rRNA.</text>
</comment>
<keyword evidence="10" id="KW-1185">Reference proteome</keyword>
<dbReference type="GO" id="GO:0001732">
    <property type="term" value="P:formation of cytoplasmic translation initiation complex"/>
    <property type="evidence" value="ECO:0007669"/>
    <property type="project" value="UniProtKB-UniRule"/>
</dbReference>
<evidence type="ECO:0000256" key="6">
    <source>
        <dbReference type="PROSITE-ProRule" id="PRU00176"/>
    </source>
</evidence>
<dbReference type="PIRSF" id="PIRSF037949">
    <property type="entry name" value="Transl_init_eIF-3_RNA-bind"/>
    <property type="match status" value="1"/>
</dbReference>
<evidence type="ECO:0000313" key="10">
    <source>
        <dbReference type="Proteomes" id="UP001219933"/>
    </source>
</evidence>
<evidence type="ECO:0000313" key="9">
    <source>
        <dbReference type="EMBL" id="WFD33384.1"/>
    </source>
</evidence>
<dbReference type="Pfam" id="PF00076">
    <property type="entry name" value="RRM_1"/>
    <property type="match status" value="1"/>
</dbReference>
<feature type="domain" description="RRM" evidence="8">
    <location>
        <begin position="215"/>
        <end position="293"/>
    </location>
</feature>
<sequence>MATADPIPPKNVNWADDDEENNESRVEVKDEGDGIQTIVEYRRNANGKQVKVTRRIKRTLVSHVVNELVAQRKGWAKFGGEKDSGAGPQSGTTSIGPNLTLKLSAGASQEPEPDPSAAMREKLANKRVQCRMCRGDHYTAHCPYRDTLEAIPGAGMEPANADPAATAGLASSGDLNTASKLGAAAPTVGKYRPPNARAGAGGPTATMGGQRDEAATLRVTNLSELVEEEDLRELFRRYGRVTRVFVGRDRETGLCKGFAYVNFDTRESADLARQKLDGYPYDNLILSCQWSQPRGDRH</sequence>
<evidence type="ECO:0000256" key="3">
    <source>
        <dbReference type="ARBA" id="ARBA00022884"/>
    </source>
</evidence>
<dbReference type="InterPro" id="IPR012677">
    <property type="entry name" value="Nucleotide-bd_a/b_plait_sf"/>
</dbReference>
<feature type="region of interest" description="Disordered" evidence="7">
    <location>
        <begin position="78"/>
        <end position="99"/>
    </location>
</feature>
<feature type="region of interest" description="Disordered" evidence="7">
    <location>
        <begin position="1"/>
        <end position="30"/>
    </location>
</feature>
<dbReference type="GO" id="GO:0003723">
    <property type="term" value="F:RNA binding"/>
    <property type="evidence" value="ECO:0007669"/>
    <property type="project" value="UniProtKB-UniRule"/>
</dbReference>
<proteinExistence type="inferred from homology"/>
<accession>A0AAF0ER53</accession>
<feature type="compositionally biased region" description="Low complexity" evidence="7">
    <location>
        <begin position="192"/>
        <end position="209"/>
    </location>
</feature>
<name>A0AAF0ER53_9BASI</name>
<evidence type="ECO:0000256" key="4">
    <source>
        <dbReference type="ARBA" id="ARBA00022917"/>
    </source>
</evidence>
<dbReference type="Proteomes" id="UP001219933">
    <property type="component" value="Chromosome 1"/>
</dbReference>
<dbReference type="InterPro" id="IPR000504">
    <property type="entry name" value="RRM_dom"/>
</dbReference>
<dbReference type="InterPro" id="IPR017334">
    <property type="entry name" value="eIF3_g"/>
</dbReference>
<comment type="similarity">
    <text evidence="5">Belongs to the eIF-3 subunit G family.</text>
</comment>
<keyword evidence="1 5" id="KW-0963">Cytoplasm</keyword>
<dbReference type="GO" id="GO:0003743">
    <property type="term" value="F:translation initiation factor activity"/>
    <property type="evidence" value="ECO:0007669"/>
    <property type="project" value="UniProtKB-UniRule"/>
</dbReference>
<comment type="subunit">
    <text evidence="5">Component of the eukaryotic translation initiation factor 3 (eIF-3) complex.</text>
</comment>
<dbReference type="PROSITE" id="PS50102">
    <property type="entry name" value="RRM"/>
    <property type="match status" value="1"/>
</dbReference>
<dbReference type="InterPro" id="IPR035979">
    <property type="entry name" value="RBD_domain_sf"/>
</dbReference>
<dbReference type="CDD" id="cd12933">
    <property type="entry name" value="eIF3G"/>
    <property type="match status" value="1"/>
</dbReference>
<dbReference type="GO" id="GO:0016282">
    <property type="term" value="C:eukaryotic 43S preinitiation complex"/>
    <property type="evidence" value="ECO:0007669"/>
    <property type="project" value="UniProtKB-UniRule"/>
</dbReference>
<dbReference type="PANTHER" id="PTHR10352">
    <property type="entry name" value="EUKARYOTIC TRANSLATION INITIATION FACTOR 3 SUBUNIT G"/>
    <property type="match status" value="1"/>
</dbReference>
<evidence type="ECO:0000256" key="2">
    <source>
        <dbReference type="ARBA" id="ARBA00022540"/>
    </source>
</evidence>
<dbReference type="Pfam" id="PF12353">
    <property type="entry name" value="eIF3g"/>
    <property type="match status" value="1"/>
</dbReference>
<dbReference type="InterPro" id="IPR024675">
    <property type="entry name" value="eIF3g_N"/>
</dbReference>
<organism evidence="9 10">
    <name type="scientific">Malassezia cuniculi</name>
    <dbReference type="NCBI Taxonomy" id="948313"/>
    <lineage>
        <taxon>Eukaryota</taxon>
        <taxon>Fungi</taxon>
        <taxon>Dikarya</taxon>
        <taxon>Basidiomycota</taxon>
        <taxon>Ustilaginomycotina</taxon>
        <taxon>Malasseziomycetes</taxon>
        <taxon>Malasseziales</taxon>
        <taxon>Malasseziaceae</taxon>
        <taxon>Malassezia</taxon>
    </lineage>
</organism>
<feature type="region of interest" description="Disordered" evidence="7">
    <location>
        <begin position="185"/>
        <end position="212"/>
    </location>
</feature>
<dbReference type="CDD" id="cd12408">
    <property type="entry name" value="RRM_eIF3G_like"/>
    <property type="match status" value="1"/>
</dbReference>
<evidence type="ECO:0000256" key="7">
    <source>
        <dbReference type="SAM" id="MobiDB-lite"/>
    </source>
</evidence>
<keyword evidence="2 5" id="KW-0396">Initiation factor</keyword>
<evidence type="ECO:0000259" key="8">
    <source>
        <dbReference type="PROSITE" id="PS50102"/>
    </source>
</evidence>
<dbReference type="GO" id="GO:0005852">
    <property type="term" value="C:eukaryotic translation initiation factor 3 complex"/>
    <property type="evidence" value="ECO:0007669"/>
    <property type="project" value="UniProtKB-UniRule"/>
</dbReference>
<evidence type="ECO:0000256" key="1">
    <source>
        <dbReference type="ARBA" id="ARBA00022490"/>
    </source>
</evidence>
<feature type="compositionally biased region" description="Polar residues" evidence="7">
    <location>
        <begin position="87"/>
        <end position="97"/>
    </location>
</feature>
<dbReference type="SUPFAM" id="SSF54928">
    <property type="entry name" value="RNA-binding domain, RBD"/>
    <property type="match status" value="1"/>
</dbReference>
<dbReference type="GO" id="GO:0033290">
    <property type="term" value="C:eukaryotic 48S preinitiation complex"/>
    <property type="evidence" value="ECO:0007669"/>
    <property type="project" value="UniProtKB-UniRule"/>
</dbReference>
<protein>
    <recommendedName>
        <fullName evidence="5">Eukaryotic translation initiation factor 3 subunit G</fullName>
        <shortName evidence="5">eIF3g</shortName>
    </recommendedName>
    <alternativeName>
        <fullName evidence="5">Eukaryotic translation initiation factor 3 RNA-binding subunit</fullName>
        <shortName evidence="5">eIF-3 RNA-binding subunit</shortName>
    </alternativeName>
    <alternativeName>
        <fullName evidence="5">Translation initiation factor eIF3 p33 subunit homolog</fullName>
        <shortName evidence="5">eIF3 p33 homolog</shortName>
    </alternativeName>
</protein>
<gene>
    <name evidence="5 9" type="primary">TIF35</name>
    <name evidence="9" type="ORF">MCUN1_000197</name>
</gene>
<dbReference type="InterPro" id="IPR034240">
    <property type="entry name" value="eIF3G_RRM"/>
</dbReference>
<reference evidence="9" key="1">
    <citation type="submission" date="2023-03" db="EMBL/GenBank/DDBJ databases">
        <title>Mating type loci evolution in Malassezia.</title>
        <authorList>
            <person name="Coelho M.A."/>
        </authorList>
    </citation>
    <scope>NUCLEOTIDE SEQUENCE</scope>
    <source>
        <strain evidence="9">CBS 11721</strain>
    </source>
</reference>
<dbReference type="HAMAP" id="MF_03006">
    <property type="entry name" value="eIF3g"/>
    <property type="match status" value="1"/>
</dbReference>
<dbReference type="AlphaFoldDB" id="A0AAF0ER53"/>
<dbReference type="SMART" id="SM00360">
    <property type="entry name" value="RRM"/>
    <property type="match status" value="1"/>
</dbReference>
<comment type="subcellular location">
    <subcellularLocation>
        <location evidence="5">Cytoplasm</location>
    </subcellularLocation>
</comment>
<dbReference type="EMBL" id="CP119877">
    <property type="protein sequence ID" value="WFD33384.1"/>
    <property type="molecule type" value="Genomic_DNA"/>
</dbReference>
<keyword evidence="3 6" id="KW-0694">RNA-binding</keyword>
<evidence type="ECO:0000256" key="5">
    <source>
        <dbReference type="HAMAP-Rule" id="MF_03006"/>
    </source>
</evidence>
<keyword evidence="4 5" id="KW-0648">Protein biosynthesis</keyword>